<evidence type="ECO:0000313" key="1">
    <source>
        <dbReference type="EMBL" id="KAJ8891423.1"/>
    </source>
</evidence>
<comment type="caution">
    <text evidence="1">The sequence shown here is derived from an EMBL/GenBank/DDBJ whole genome shotgun (WGS) entry which is preliminary data.</text>
</comment>
<keyword evidence="2" id="KW-1185">Reference proteome</keyword>
<name>A0ABQ9I444_9NEOP</name>
<protein>
    <submittedName>
        <fullName evidence="1">Uncharacterized protein</fullName>
    </submittedName>
</protein>
<sequence length="60" mass="6929">MKKLATLSSGIEKLKFYTTRERERATRPLEIIHTHVCGPLDTTSDSFRSFVTFLGDYTDF</sequence>
<gene>
    <name evidence="1" type="ORF">PR048_003951</name>
</gene>
<reference evidence="1 2" key="1">
    <citation type="submission" date="2023-02" db="EMBL/GenBank/DDBJ databases">
        <title>LHISI_Scaffold_Assembly.</title>
        <authorList>
            <person name="Stuart O.P."/>
            <person name="Cleave R."/>
            <person name="Magrath M.J.L."/>
            <person name="Mikheyev A.S."/>
        </authorList>
    </citation>
    <scope>NUCLEOTIDE SEQUENCE [LARGE SCALE GENOMIC DNA]</scope>
    <source>
        <strain evidence="1">Daus_M_001</strain>
        <tissue evidence="1">Leg muscle</tissue>
    </source>
</reference>
<organism evidence="1 2">
    <name type="scientific">Dryococelus australis</name>
    <dbReference type="NCBI Taxonomy" id="614101"/>
    <lineage>
        <taxon>Eukaryota</taxon>
        <taxon>Metazoa</taxon>
        <taxon>Ecdysozoa</taxon>
        <taxon>Arthropoda</taxon>
        <taxon>Hexapoda</taxon>
        <taxon>Insecta</taxon>
        <taxon>Pterygota</taxon>
        <taxon>Neoptera</taxon>
        <taxon>Polyneoptera</taxon>
        <taxon>Phasmatodea</taxon>
        <taxon>Verophasmatodea</taxon>
        <taxon>Anareolatae</taxon>
        <taxon>Phasmatidae</taxon>
        <taxon>Eurycanthinae</taxon>
        <taxon>Dryococelus</taxon>
    </lineage>
</organism>
<dbReference type="EMBL" id="JARBHB010000002">
    <property type="protein sequence ID" value="KAJ8891423.1"/>
    <property type="molecule type" value="Genomic_DNA"/>
</dbReference>
<dbReference type="Proteomes" id="UP001159363">
    <property type="component" value="Chromosome 2"/>
</dbReference>
<evidence type="ECO:0000313" key="2">
    <source>
        <dbReference type="Proteomes" id="UP001159363"/>
    </source>
</evidence>
<proteinExistence type="predicted"/>
<accession>A0ABQ9I444</accession>